<accession>A0ABU1CE63</accession>
<keyword evidence="1" id="KW-1133">Transmembrane helix</keyword>
<protein>
    <recommendedName>
        <fullName evidence="4">DUF3944 domain-containing protein</fullName>
    </recommendedName>
</protein>
<evidence type="ECO:0000313" key="2">
    <source>
        <dbReference type="EMBL" id="MDR0183446.1"/>
    </source>
</evidence>
<reference evidence="2 3" key="1">
    <citation type="submission" date="2023-04" db="EMBL/GenBank/DDBJ databases">
        <title>Lysobacter sp. strain UC isolated from soil sample.</title>
        <authorList>
            <person name="Choksket S."/>
            <person name="Harshvardhan F."/>
            <person name="Rana R."/>
            <person name="Patil P.B."/>
            <person name="Korpole S."/>
        </authorList>
    </citation>
    <scope>NUCLEOTIDE SEQUENCE [LARGE SCALE GENOMIC DNA]</scope>
    <source>
        <strain evidence="2 3">UC</strain>
    </source>
</reference>
<name>A0ABU1CE63_9GAMM</name>
<keyword evidence="1" id="KW-0472">Membrane</keyword>
<dbReference type="EMBL" id="JARUHG010000003">
    <property type="protein sequence ID" value="MDR0183446.1"/>
    <property type="molecule type" value="Genomic_DNA"/>
</dbReference>
<keyword evidence="3" id="KW-1185">Reference proteome</keyword>
<comment type="caution">
    <text evidence="2">The sequence shown here is derived from an EMBL/GenBank/DDBJ whole genome shotgun (WGS) entry which is preliminary data.</text>
</comment>
<evidence type="ECO:0008006" key="4">
    <source>
        <dbReference type="Google" id="ProtNLM"/>
    </source>
</evidence>
<feature type="transmembrane region" description="Helical" evidence="1">
    <location>
        <begin position="402"/>
        <end position="423"/>
    </location>
</feature>
<dbReference type="RefSeq" id="WP_309262601.1">
    <property type="nucleotide sequence ID" value="NZ_JARUHG010000003.1"/>
</dbReference>
<organism evidence="2 3">
    <name type="scientific">Lysobacter arvi</name>
    <dbReference type="NCBI Taxonomy" id="3038776"/>
    <lineage>
        <taxon>Bacteria</taxon>
        <taxon>Pseudomonadati</taxon>
        <taxon>Pseudomonadota</taxon>
        <taxon>Gammaproteobacteria</taxon>
        <taxon>Lysobacterales</taxon>
        <taxon>Lysobacteraceae</taxon>
        <taxon>Lysobacter</taxon>
    </lineage>
</organism>
<sequence>MAASGIGYAKTMSLCVRGGVTEQPGPDGKLPPNGATVKLWQGWLNDPNSPPFQALTLRHKPLLDNLQPGKNAKGEREWNHTQKLYDVLNKLIGSRDFGEKLLFASVKDAAAQTLLAVNSAATQLKPLLATGIENLTTRLTVSVLLLHERVHATQLKVTMTVVDYNALQCRTLREQQAKLARQAGRKTGQQVVSLLTSGVLSTQLNEAALAVKTIEVTLWVEGKAQDVRKQLVNEAELLTSSVVVGIGTLEPVAKQVLADVKVGARGAADLTRRGFAGLRGAGGSGVGLLLAIGGLYLMEDSLKQNYRKVEDTVGTKHPEVLTAFAGSTMGLVGGGIEAVGLTLQTGMEGLRGAGVPITKDAVKVAERIAKVGAVIGAAASAFDAVQAGMAVRRTWNAGDKKASLIYVGATVLSGFGTVASLWAVGTPVLIGPVGIAIVLGLAAYTFYKWAEGEEATPV</sequence>
<proteinExistence type="predicted"/>
<evidence type="ECO:0000313" key="3">
    <source>
        <dbReference type="Proteomes" id="UP001233535"/>
    </source>
</evidence>
<evidence type="ECO:0000256" key="1">
    <source>
        <dbReference type="SAM" id="Phobius"/>
    </source>
</evidence>
<gene>
    <name evidence="2" type="ORF">P8609_10780</name>
</gene>
<dbReference type="Proteomes" id="UP001233535">
    <property type="component" value="Unassembled WGS sequence"/>
</dbReference>
<feature type="transmembrane region" description="Helical" evidence="1">
    <location>
        <begin position="280"/>
        <end position="298"/>
    </location>
</feature>
<feature type="transmembrane region" description="Helical" evidence="1">
    <location>
        <begin position="429"/>
        <end position="447"/>
    </location>
</feature>
<keyword evidence="1" id="KW-0812">Transmembrane</keyword>